<dbReference type="PANTHER" id="PTHR15225">
    <property type="entry name" value="INTERFERON-INDUCED PROTEIN 35/NMI N-MYC/STAT INTERACTING PROTEIN"/>
    <property type="match status" value="1"/>
</dbReference>
<dbReference type="GO" id="GO:0003723">
    <property type="term" value="F:RNA binding"/>
    <property type="evidence" value="ECO:0007669"/>
    <property type="project" value="UniProtKB-UniRule"/>
</dbReference>
<dbReference type="InterPro" id="IPR000504">
    <property type="entry name" value="RRM_dom"/>
</dbReference>
<dbReference type="SUPFAM" id="SSF54928">
    <property type="entry name" value="RNA-binding domain, RBD"/>
    <property type="match status" value="5"/>
</dbReference>
<reference evidence="3" key="1">
    <citation type="journal article" date="2021" name="Genome Biol. Evol.">
        <title>A High-Quality Reference Genome for a Parasitic Bivalve with Doubly Uniparental Inheritance (Bivalvia: Unionida).</title>
        <authorList>
            <person name="Smith C.H."/>
        </authorList>
    </citation>
    <scope>NUCLEOTIDE SEQUENCE</scope>
    <source>
        <strain evidence="3">CHS0354</strain>
    </source>
</reference>
<evidence type="ECO:0000313" key="4">
    <source>
        <dbReference type="Proteomes" id="UP001195483"/>
    </source>
</evidence>
<dbReference type="Proteomes" id="UP001195483">
    <property type="component" value="Unassembled WGS sequence"/>
</dbReference>
<dbReference type="InterPro" id="IPR012677">
    <property type="entry name" value="Nucleotide-bd_a/b_plait_sf"/>
</dbReference>
<reference evidence="3" key="2">
    <citation type="journal article" date="2021" name="Genome Biol. Evol.">
        <title>Developing a high-quality reference genome for a parasitic bivalve with doubly uniparental inheritance (Bivalvia: Unionida).</title>
        <authorList>
            <person name="Smith C.H."/>
        </authorList>
    </citation>
    <scope>NUCLEOTIDE SEQUENCE</scope>
    <source>
        <strain evidence="3">CHS0354</strain>
        <tissue evidence="3">Mantle</tissue>
    </source>
</reference>
<organism evidence="3 4">
    <name type="scientific">Potamilus streckersoni</name>
    <dbReference type="NCBI Taxonomy" id="2493646"/>
    <lineage>
        <taxon>Eukaryota</taxon>
        <taxon>Metazoa</taxon>
        <taxon>Spiralia</taxon>
        <taxon>Lophotrochozoa</taxon>
        <taxon>Mollusca</taxon>
        <taxon>Bivalvia</taxon>
        <taxon>Autobranchia</taxon>
        <taxon>Heteroconchia</taxon>
        <taxon>Palaeoheterodonta</taxon>
        <taxon>Unionida</taxon>
        <taxon>Unionoidea</taxon>
        <taxon>Unionidae</taxon>
        <taxon>Ambleminae</taxon>
        <taxon>Lampsilini</taxon>
        <taxon>Potamilus</taxon>
    </lineage>
</organism>
<gene>
    <name evidence="3" type="ORF">CHS0354_019795</name>
</gene>
<name>A0AAE0SUX6_9BIVA</name>
<evidence type="ECO:0000259" key="2">
    <source>
        <dbReference type="PROSITE" id="PS50102"/>
    </source>
</evidence>
<dbReference type="PROSITE" id="PS50102">
    <property type="entry name" value="RRM"/>
    <property type="match status" value="3"/>
</dbReference>
<dbReference type="InterPro" id="IPR034464">
    <property type="entry name" value="PAR10_RRM1_2"/>
</dbReference>
<comment type="caution">
    <text evidence="3">The sequence shown here is derived from an EMBL/GenBank/DDBJ whole genome shotgun (WGS) entry which is preliminary data.</text>
</comment>
<feature type="domain" description="RRM" evidence="2">
    <location>
        <begin position="127"/>
        <end position="200"/>
    </location>
</feature>
<dbReference type="InterPro" id="IPR035979">
    <property type="entry name" value="RBD_domain_sf"/>
</dbReference>
<evidence type="ECO:0000256" key="1">
    <source>
        <dbReference type="PROSITE-ProRule" id="PRU00176"/>
    </source>
</evidence>
<feature type="domain" description="RRM" evidence="2">
    <location>
        <begin position="634"/>
        <end position="709"/>
    </location>
</feature>
<reference evidence="3" key="3">
    <citation type="submission" date="2023-05" db="EMBL/GenBank/DDBJ databases">
        <authorList>
            <person name="Smith C.H."/>
        </authorList>
    </citation>
    <scope>NUCLEOTIDE SEQUENCE</scope>
    <source>
        <strain evidence="3">CHS0354</strain>
        <tissue evidence="3">Mantle</tissue>
    </source>
</reference>
<dbReference type="Pfam" id="PF23085">
    <property type="entry name" value="RRM_PARP14_3"/>
    <property type="match status" value="6"/>
</dbReference>
<dbReference type="CDD" id="cd12547">
    <property type="entry name" value="RRM1_2_PAR10"/>
    <property type="match status" value="1"/>
</dbReference>
<keyword evidence="1" id="KW-0694">RNA-binding</keyword>
<sequence>MAEKRVREKAASSEHELETEFVEGQKWKGNYALKRKVKDEPIKKIKVTKLPDGAVEETLMNYFENMRRNGGGPIETIEYHPATSSAIIEFQEADAVDRVLKKQPLLFLKKQISVEEYVEEKEEPPSCTIEVQGFVKNTTEDMLEMYFENSKRSGGGEVVGVVIECGVALVTFADENVASSVCEREHTLGGRKLNVSLHLPKKKSSAVEAVKVEEDAVVPVCTVEVRGYKMGSEATIELYFENAKRSGGDEIVKFDPFDSDGVIFITFASKEVARRVSELERQHVVAGCTLDVKLYEPPKCKSTLKLPQICSKEPEESVPHCTIAVRAVTRRMIETVPLYFENKKRSGGDEIVKFEYNEENEIAYITYESEEVARRVVKLGQHKLEGLPLKVKLFIPPQPRPHYEDRVLLEQLTSKITRDSLTNFLEARIGLTPSEIFFGDEGDKAVIIFNEKIDFQKLEEACKQRSLEGKHLQPSKVHVSNCILVLNLKITTTEDEIELYFENEKRSWGGPVEKVEFKREEEYCLVYFEDHASLHQVKGQALKVTLDKPPTSIPTYNNKVLLAGLPSNVNTNCLSNFLEVKIGQTPVHFLYNKEMDKVIITFKDTIDFEKLEEACKKRPVEGSYLKPSKVHFSNCIIISHLQTTTTDDMIAFYFENKARSSGGPVEKVEFKRKEGYCLVFFEDHTTCERVLRQTHNIDGSWLRLSMYFECLGCQREH</sequence>
<evidence type="ECO:0000313" key="3">
    <source>
        <dbReference type="EMBL" id="KAK3598391.1"/>
    </source>
</evidence>
<dbReference type="EMBL" id="JAEAOA010001202">
    <property type="protein sequence ID" value="KAK3598391.1"/>
    <property type="molecule type" value="Genomic_DNA"/>
</dbReference>
<feature type="domain" description="RRM" evidence="2">
    <location>
        <begin position="481"/>
        <end position="549"/>
    </location>
</feature>
<protein>
    <recommendedName>
        <fullName evidence="2">RRM domain-containing protein</fullName>
    </recommendedName>
</protein>
<dbReference type="SMART" id="SM00360">
    <property type="entry name" value="RRM"/>
    <property type="match status" value="5"/>
</dbReference>
<keyword evidence="4" id="KW-1185">Reference proteome</keyword>
<accession>A0AAE0SUX6</accession>
<dbReference type="Gene3D" id="3.30.70.330">
    <property type="match status" value="6"/>
</dbReference>
<proteinExistence type="predicted"/>
<dbReference type="AlphaFoldDB" id="A0AAE0SUX6"/>